<dbReference type="RefSeq" id="WP_133398794.1">
    <property type="nucleotide sequence ID" value="NZ_SMZX01000001.1"/>
</dbReference>
<dbReference type="GO" id="GO:0005886">
    <property type="term" value="C:plasma membrane"/>
    <property type="evidence" value="ECO:0007669"/>
    <property type="project" value="TreeGrafter"/>
</dbReference>
<dbReference type="Pfam" id="PF03729">
    <property type="entry name" value="DUF308"/>
    <property type="match status" value="2"/>
</dbReference>
<sequence length="183" mass="18748">MSTQQSARTVVGGIRGALLIGGVLAVVIGILILVWPGKTAMVVAGIIAAWAVIAGVVNIVLGVLSRSAGAWSRVGHIVLGLIFLIAGIVAFSNLGLAAGTLATFVGALVGILWIVEGVVSLTTLGGTRSRGWTIAFAVLSIVAGVLILFAPVWGALVLWVWLGVSLILLGAIQIVRATRLRTR</sequence>
<protein>
    <recommendedName>
        <fullName evidence="4">HdeD family acid-resistance protein</fullName>
    </recommendedName>
</protein>
<feature type="transmembrane region" description="Helical" evidence="1">
    <location>
        <begin position="76"/>
        <end position="98"/>
    </location>
</feature>
<dbReference type="InterPro" id="IPR052712">
    <property type="entry name" value="Acid_resist_chaperone_HdeD"/>
</dbReference>
<dbReference type="Proteomes" id="UP000295633">
    <property type="component" value="Unassembled WGS sequence"/>
</dbReference>
<keyword evidence="1" id="KW-0812">Transmembrane</keyword>
<keyword evidence="1" id="KW-1133">Transmembrane helix</keyword>
<name>A0A4R5YKZ9_9MICO</name>
<comment type="caution">
    <text evidence="2">The sequence shown here is derived from an EMBL/GenBank/DDBJ whole genome shotgun (WGS) entry which is preliminary data.</text>
</comment>
<feature type="transmembrane region" description="Helical" evidence="1">
    <location>
        <begin position="41"/>
        <end position="64"/>
    </location>
</feature>
<dbReference type="PANTHER" id="PTHR34989:SF1">
    <property type="entry name" value="PROTEIN HDED"/>
    <property type="match status" value="1"/>
</dbReference>
<dbReference type="AlphaFoldDB" id="A0A4R5YKZ9"/>
<organism evidence="2 3">
    <name type="scientific">Microbacterium oleivorans</name>
    <dbReference type="NCBI Taxonomy" id="273677"/>
    <lineage>
        <taxon>Bacteria</taxon>
        <taxon>Bacillati</taxon>
        <taxon>Actinomycetota</taxon>
        <taxon>Actinomycetes</taxon>
        <taxon>Micrococcales</taxon>
        <taxon>Microbacteriaceae</taxon>
        <taxon>Microbacterium</taxon>
    </lineage>
</organism>
<feature type="transmembrane region" description="Helical" evidence="1">
    <location>
        <begin position="104"/>
        <end position="124"/>
    </location>
</feature>
<feature type="transmembrane region" description="Helical" evidence="1">
    <location>
        <begin position="131"/>
        <end position="150"/>
    </location>
</feature>
<evidence type="ECO:0000256" key="1">
    <source>
        <dbReference type="SAM" id="Phobius"/>
    </source>
</evidence>
<reference evidence="2 3" key="1">
    <citation type="submission" date="2019-03" db="EMBL/GenBank/DDBJ databases">
        <title>Genome Sequencing and Assembly of Various Microbes Isolated from Partially Reclaimed Soil and Acid Mine Drainage (AMD) Site.</title>
        <authorList>
            <person name="Steinbock B."/>
            <person name="Bechtold R."/>
            <person name="Sevigny J.L."/>
            <person name="Thomas D."/>
            <person name="Cuthill L.R."/>
            <person name="Aveiro Johannsen E.J."/>
            <person name="Thomas K."/>
            <person name="Ghosh A."/>
        </authorList>
    </citation>
    <scope>NUCLEOTIDE SEQUENCE [LARGE SCALE GENOMIC DNA]</scope>
    <source>
        <strain evidence="2 3">F-B2</strain>
    </source>
</reference>
<evidence type="ECO:0000313" key="3">
    <source>
        <dbReference type="Proteomes" id="UP000295633"/>
    </source>
</evidence>
<gene>
    <name evidence="2" type="ORF">E2R54_04135</name>
</gene>
<dbReference type="PANTHER" id="PTHR34989">
    <property type="entry name" value="PROTEIN HDED"/>
    <property type="match status" value="1"/>
</dbReference>
<feature type="transmembrane region" description="Helical" evidence="1">
    <location>
        <begin position="12"/>
        <end position="35"/>
    </location>
</feature>
<proteinExistence type="predicted"/>
<keyword evidence="1" id="KW-0472">Membrane</keyword>
<evidence type="ECO:0000313" key="2">
    <source>
        <dbReference type="EMBL" id="TDL45648.1"/>
    </source>
</evidence>
<dbReference type="InterPro" id="IPR005325">
    <property type="entry name" value="DUF308_memb"/>
</dbReference>
<accession>A0A4R5YKZ9</accession>
<evidence type="ECO:0008006" key="4">
    <source>
        <dbReference type="Google" id="ProtNLM"/>
    </source>
</evidence>
<feature type="transmembrane region" description="Helical" evidence="1">
    <location>
        <begin position="156"/>
        <end position="175"/>
    </location>
</feature>
<dbReference type="EMBL" id="SMZX01000001">
    <property type="protein sequence ID" value="TDL45648.1"/>
    <property type="molecule type" value="Genomic_DNA"/>
</dbReference>